<dbReference type="AlphaFoldDB" id="A0A7N0RBB4"/>
<name>A0A7N0RBB4_KALFE</name>
<dbReference type="Proteomes" id="UP000594263">
    <property type="component" value="Unplaced"/>
</dbReference>
<evidence type="ECO:0000313" key="2">
    <source>
        <dbReference type="Proteomes" id="UP000594263"/>
    </source>
</evidence>
<keyword evidence="2" id="KW-1185">Reference proteome</keyword>
<organism evidence="1 2">
    <name type="scientific">Kalanchoe fedtschenkoi</name>
    <name type="common">Lavender scallops</name>
    <name type="synonym">South American air plant</name>
    <dbReference type="NCBI Taxonomy" id="63787"/>
    <lineage>
        <taxon>Eukaryota</taxon>
        <taxon>Viridiplantae</taxon>
        <taxon>Streptophyta</taxon>
        <taxon>Embryophyta</taxon>
        <taxon>Tracheophyta</taxon>
        <taxon>Spermatophyta</taxon>
        <taxon>Magnoliopsida</taxon>
        <taxon>eudicotyledons</taxon>
        <taxon>Gunneridae</taxon>
        <taxon>Pentapetalae</taxon>
        <taxon>Saxifragales</taxon>
        <taxon>Crassulaceae</taxon>
        <taxon>Kalanchoe</taxon>
    </lineage>
</organism>
<proteinExistence type="predicted"/>
<protein>
    <submittedName>
        <fullName evidence="1">Uncharacterized protein</fullName>
    </submittedName>
</protein>
<accession>A0A7N0RBB4</accession>
<reference evidence="1" key="1">
    <citation type="submission" date="2021-01" db="UniProtKB">
        <authorList>
            <consortium name="EnsemblPlants"/>
        </authorList>
    </citation>
    <scope>IDENTIFICATION</scope>
</reference>
<dbReference type="Gramene" id="Kaladp0008s0035.1.v1.1">
    <property type="protein sequence ID" value="Kaladp0008s0035.1.v1.1.CDS.1"/>
    <property type="gene ID" value="Kaladp0008s0035.v1.1"/>
</dbReference>
<evidence type="ECO:0000313" key="1">
    <source>
        <dbReference type="EnsemblPlants" id="Kaladp0008s0035.1.v1.1.CDS.1"/>
    </source>
</evidence>
<dbReference type="EnsemblPlants" id="Kaladp0008s0035.1.v1.1">
    <property type="protein sequence ID" value="Kaladp0008s0035.1.v1.1.CDS.1"/>
    <property type="gene ID" value="Kaladp0008s0035.v1.1"/>
</dbReference>
<sequence length="61" mass="7175">MNKRKTGCWLIYSHMKTFPLKWNERSTIANVLSNLPLAKPNAYSFPMSPPHSYLRIRHFSP</sequence>